<keyword evidence="5" id="KW-1185">Reference proteome</keyword>
<proteinExistence type="predicted"/>
<dbReference type="Pfam" id="PF07589">
    <property type="entry name" value="PEP-CTERM"/>
    <property type="match status" value="1"/>
</dbReference>
<dbReference type="OrthoDB" id="27263at74201"/>
<keyword evidence="1" id="KW-0812">Transmembrane</keyword>
<reference evidence="5" key="1">
    <citation type="journal article" date="2017" name="Genome Announc.">
        <title>Draft Genome Sequence of Terrimicrobium sacchariphilum NM-5T, a Facultative Anaerobic Soil Bacterium of the Class Spartobacteria.</title>
        <authorList>
            <person name="Qiu Y.L."/>
            <person name="Tourlousse D.M."/>
            <person name="Matsuura N."/>
            <person name="Ohashi A."/>
            <person name="Sekiguchi Y."/>
        </authorList>
    </citation>
    <scope>NUCLEOTIDE SEQUENCE [LARGE SCALE GENOMIC DNA]</scope>
    <source>
        <strain evidence="5">NM-5</strain>
    </source>
</reference>
<dbReference type="InterPro" id="IPR013424">
    <property type="entry name" value="Ice-binding_C"/>
</dbReference>
<feature type="transmembrane region" description="Helical" evidence="1">
    <location>
        <begin position="369"/>
        <end position="385"/>
    </location>
</feature>
<sequence length="391" mass="41053">MRTSTAFLAFAVLGFNGLLKAQTVIPLVNESASGQLGINLRMGSNTRYFTYILDTGSAGFFTAKGTTSAWDNTIDSVTGETFSVSYGTGSLAYSGVVANTRITFSDVNGIEYAVNDVRMGVITNEPYTGWDANINHMTGGVADPIPPESPTTHLFYGTLGAGLYQTKPEAGSLVSVLAQMPAGPGLTKGFMIHTGGANSTSATLTVGLSQDEMDLFPIKIQMNPSTGTVTNDNHTTATLYPESQTTATYTIIKGEETYTAVANLLLDTGGLGTHITTGTDINPPDSMVSDGQIVDGASFQTHVDGITLSQALNWLISPTGSTEFVDKVGVVSGTSSGSLNSGIALFYNYDVYFDTENGVIGLRSVPEPAVGWLLGLGLFAALVIRRRIAAR</sequence>
<evidence type="ECO:0000256" key="1">
    <source>
        <dbReference type="SAM" id="Phobius"/>
    </source>
</evidence>
<keyword evidence="1" id="KW-1133">Transmembrane helix</keyword>
<organism evidence="4 5">
    <name type="scientific">Terrimicrobium sacchariphilum</name>
    <dbReference type="NCBI Taxonomy" id="690879"/>
    <lineage>
        <taxon>Bacteria</taxon>
        <taxon>Pseudomonadati</taxon>
        <taxon>Verrucomicrobiota</taxon>
        <taxon>Terrimicrobiia</taxon>
        <taxon>Terrimicrobiales</taxon>
        <taxon>Terrimicrobiaceae</taxon>
        <taxon>Terrimicrobium</taxon>
    </lineage>
</organism>
<feature type="chain" id="PRO_5007524609" evidence="2">
    <location>
        <begin position="22"/>
        <end position="391"/>
    </location>
</feature>
<dbReference type="Gene3D" id="2.40.70.10">
    <property type="entry name" value="Acid Proteases"/>
    <property type="match status" value="1"/>
</dbReference>
<evidence type="ECO:0000313" key="5">
    <source>
        <dbReference type="Proteomes" id="UP000076023"/>
    </source>
</evidence>
<feature type="domain" description="Peptidase A1" evidence="3">
    <location>
        <begin position="36"/>
        <end position="363"/>
    </location>
</feature>
<dbReference type="EMBL" id="BDCO01000002">
    <property type="protein sequence ID" value="GAT34110.1"/>
    <property type="molecule type" value="Genomic_DNA"/>
</dbReference>
<dbReference type="InterPro" id="IPR021109">
    <property type="entry name" value="Peptidase_aspartic_dom_sf"/>
</dbReference>
<accession>A0A146G9G4</accession>
<protein>
    <submittedName>
        <fullName evidence="4">PEP-CTERM protein-sorting domain-containing protein</fullName>
    </submittedName>
</protein>
<dbReference type="AlphaFoldDB" id="A0A146G9G4"/>
<gene>
    <name evidence="4" type="ORF">TSACC_22534</name>
</gene>
<dbReference type="PROSITE" id="PS51767">
    <property type="entry name" value="PEPTIDASE_A1"/>
    <property type="match status" value="1"/>
</dbReference>
<keyword evidence="1" id="KW-0472">Membrane</keyword>
<dbReference type="Proteomes" id="UP000076023">
    <property type="component" value="Unassembled WGS sequence"/>
</dbReference>
<evidence type="ECO:0000313" key="4">
    <source>
        <dbReference type="EMBL" id="GAT34110.1"/>
    </source>
</evidence>
<keyword evidence="2" id="KW-0732">Signal</keyword>
<dbReference type="NCBIfam" id="TIGR02595">
    <property type="entry name" value="PEP_CTERM"/>
    <property type="match status" value="1"/>
</dbReference>
<dbReference type="SUPFAM" id="SSF50630">
    <property type="entry name" value="Acid proteases"/>
    <property type="match status" value="1"/>
</dbReference>
<evidence type="ECO:0000259" key="3">
    <source>
        <dbReference type="PROSITE" id="PS51767"/>
    </source>
</evidence>
<dbReference type="InterPro" id="IPR033121">
    <property type="entry name" value="PEPTIDASE_A1"/>
</dbReference>
<dbReference type="InParanoid" id="A0A146G9G4"/>
<evidence type="ECO:0000256" key="2">
    <source>
        <dbReference type="SAM" id="SignalP"/>
    </source>
</evidence>
<name>A0A146G9G4_TERSA</name>
<feature type="signal peptide" evidence="2">
    <location>
        <begin position="1"/>
        <end position="21"/>
    </location>
</feature>
<comment type="caution">
    <text evidence="4">The sequence shown here is derived from an EMBL/GenBank/DDBJ whole genome shotgun (WGS) entry which is preliminary data.</text>
</comment>